<accession>A0AAV9KGW2</accession>
<gene>
    <name evidence="2" type="ORF">R3W88_006959</name>
</gene>
<keyword evidence="1" id="KW-0460">Magnesium</keyword>
<dbReference type="GO" id="GO:0000166">
    <property type="term" value="F:nucleotide binding"/>
    <property type="evidence" value="ECO:0007669"/>
    <property type="project" value="InterPro"/>
</dbReference>
<evidence type="ECO:0000313" key="2">
    <source>
        <dbReference type="EMBL" id="KAK4712446.1"/>
    </source>
</evidence>
<evidence type="ECO:0000256" key="1">
    <source>
        <dbReference type="ARBA" id="ARBA00022842"/>
    </source>
</evidence>
<sequence>MAARACNSEECARRAGISLRLRCCPTEKQTSHTYSDGKGKKHRVSIGKPEHIQNHYAHNKSDIEHRVHFVINMFAEKVLKSMAVAYQEFPSDIEHRVHSAMDIFAEKVLHSIAEQANQEVPSDIEQSVHSVIDMFAEKVLHSITVAFQEVPSDINVGF</sequence>
<dbReference type="InterPro" id="IPR023299">
    <property type="entry name" value="ATPase_P-typ_cyto_dom_N"/>
</dbReference>
<dbReference type="AlphaFoldDB" id="A0AAV9KGW2"/>
<dbReference type="EMBL" id="JAWPEI010000011">
    <property type="protein sequence ID" value="KAK4712446.1"/>
    <property type="molecule type" value="Genomic_DNA"/>
</dbReference>
<protein>
    <submittedName>
        <fullName evidence="2">Uncharacterized protein</fullName>
    </submittedName>
</protein>
<dbReference type="Gene3D" id="3.40.1110.10">
    <property type="entry name" value="Calcium-transporting ATPase, cytoplasmic domain N"/>
    <property type="match status" value="1"/>
</dbReference>
<proteinExistence type="predicted"/>
<comment type="caution">
    <text evidence="2">The sequence shown here is derived from an EMBL/GenBank/DDBJ whole genome shotgun (WGS) entry which is preliminary data.</text>
</comment>
<dbReference type="Proteomes" id="UP001311915">
    <property type="component" value="Unassembled WGS sequence"/>
</dbReference>
<name>A0AAV9KGW2_9SOLN</name>
<reference evidence="2 3" key="1">
    <citation type="submission" date="2023-10" db="EMBL/GenBank/DDBJ databases">
        <title>Genome-Wide Identification Analysis in wild type Solanum Pinnatisectum Reveals Some Genes Defensing Phytophthora Infestans.</title>
        <authorList>
            <person name="Sun C."/>
        </authorList>
    </citation>
    <scope>NUCLEOTIDE SEQUENCE [LARGE SCALE GENOMIC DNA]</scope>
    <source>
        <strain evidence="2">LQN</strain>
        <tissue evidence="2">Leaf</tissue>
    </source>
</reference>
<keyword evidence="3" id="KW-1185">Reference proteome</keyword>
<dbReference type="PANTHER" id="PTHR42861">
    <property type="entry name" value="CALCIUM-TRANSPORTING ATPASE"/>
    <property type="match status" value="1"/>
</dbReference>
<organism evidence="2 3">
    <name type="scientific">Solanum pinnatisectum</name>
    <name type="common">tansyleaf nightshade</name>
    <dbReference type="NCBI Taxonomy" id="50273"/>
    <lineage>
        <taxon>Eukaryota</taxon>
        <taxon>Viridiplantae</taxon>
        <taxon>Streptophyta</taxon>
        <taxon>Embryophyta</taxon>
        <taxon>Tracheophyta</taxon>
        <taxon>Spermatophyta</taxon>
        <taxon>Magnoliopsida</taxon>
        <taxon>eudicotyledons</taxon>
        <taxon>Gunneridae</taxon>
        <taxon>Pentapetalae</taxon>
        <taxon>asterids</taxon>
        <taxon>lamiids</taxon>
        <taxon>Solanales</taxon>
        <taxon>Solanaceae</taxon>
        <taxon>Solanoideae</taxon>
        <taxon>Solaneae</taxon>
        <taxon>Solanum</taxon>
    </lineage>
</organism>
<evidence type="ECO:0000313" key="3">
    <source>
        <dbReference type="Proteomes" id="UP001311915"/>
    </source>
</evidence>